<feature type="domain" description="LysM" evidence="10">
    <location>
        <begin position="26"/>
        <end position="69"/>
    </location>
</feature>
<evidence type="ECO:0000256" key="9">
    <source>
        <dbReference type="SAM" id="SignalP"/>
    </source>
</evidence>
<dbReference type="SUPFAM" id="SSF54106">
    <property type="entry name" value="LysM domain"/>
    <property type="match status" value="4"/>
</dbReference>
<dbReference type="Gene3D" id="3.10.350.10">
    <property type="entry name" value="LysM domain"/>
    <property type="match status" value="4"/>
</dbReference>
<keyword evidence="13" id="KW-1185">Reference proteome</keyword>
<evidence type="ECO:0000313" key="13">
    <source>
        <dbReference type="Proteomes" id="UP000623967"/>
    </source>
</evidence>
<keyword evidence="4" id="KW-0677">Repeat</keyword>
<feature type="domain" description="NlpC/P60" evidence="11">
    <location>
        <begin position="304"/>
        <end position="428"/>
    </location>
</feature>
<keyword evidence="2" id="KW-0645">Protease</keyword>
<evidence type="ECO:0000259" key="11">
    <source>
        <dbReference type="PROSITE" id="PS51935"/>
    </source>
</evidence>
<dbReference type="CDD" id="cd00118">
    <property type="entry name" value="LysM"/>
    <property type="match status" value="4"/>
</dbReference>
<evidence type="ECO:0000256" key="2">
    <source>
        <dbReference type="ARBA" id="ARBA00022670"/>
    </source>
</evidence>
<reference evidence="12 13" key="1">
    <citation type="submission" date="2021-01" db="EMBL/GenBank/DDBJ databases">
        <title>Genome public.</title>
        <authorList>
            <person name="Liu C."/>
            <person name="Sun Q."/>
        </authorList>
    </citation>
    <scope>NUCLEOTIDE SEQUENCE [LARGE SCALE GENOMIC DNA]</scope>
    <source>
        <strain evidence="12 13">YIM B02564</strain>
    </source>
</reference>
<dbReference type="InterPro" id="IPR000064">
    <property type="entry name" value="NLP_P60_dom"/>
</dbReference>
<dbReference type="InterPro" id="IPR036779">
    <property type="entry name" value="LysM_dom_sf"/>
</dbReference>
<evidence type="ECO:0000256" key="8">
    <source>
        <dbReference type="SAM" id="MobiDB-lite"/>
    </source>
</evidence>
<dbReference type="InterPro" id="IPR038765">
    <property type="entry name" value="Papain-like_cys_pep_sf"/>
</dbReference>
<gene>
    <name evidence="12" type="ORF">JK635_05830</name>
</gene>
<evidence type="ECO:0000256" key="6">
    <source>
        <dbReference type="ARBA" id="ARBA00022807"/>
    </source>
</evidence>
<evidence type="ECO:0000256" key="1">
    <source>
        <dbReference type="ARBA" id="ARBA00007074"/>
    </source>
</evidence>
<keyword evidence="6" id="KW-0788">Thiol protease</keyword>
<evidence type="ECO:0000313" key="12">
    <source>
        <dbReference type="EMBL" id="MBL4951758.1"/>
    </source>
</evidence>
<keyword evidence="7" id="KW-0961">Cell wall biogenesis/degradation</keyword>
<comment type="caution">
    <text evidence="12">The sequence shown here is derived from an EMBL/GenBank/DDBJ whole genome shotgun (WGS) entry which is preliminary data.</text>
</comment>
<dbReference type="SMART" id="SM00257">
    <property type="entry name" value="LysM"/>
    <property type="match status" value="4"/>
</dbReference>
<sequence>MKKTIVRTLSTAALFSIIYAGTAHADTYKVKKGDTLSEIASKYKTSVAQLKKLNGLKSDLIHINQTLQVSTTAKNTKASTPTTYKVVKGDALIKIANRFHVTVGELKQWNKLDSSIIYVGQVLKVSDGTSATLKTSVAKPKTTTAAKPAASVSTTTYTVKSGDYLEKIAKKYNTTVNHLKSLNKLKSDLIRAGQKLKVPAKVVKEQAQSTKKPAAAKPAATKPATANGSQTTATTTYIVKSGDFLGKIANQFDTTVGNLKSLNKLTSDIIYVGQKLKVPSQVYASKPENTAPAKPAVSDTGYDANFAAKLVSVAKSLMGVPYVWGGTTLDGFDCSGFIYYVTNKAGISIGRTSAAGYYSRSYYVDQPKSGDLVFFENTYKKGISHVGIYLGSNLFIHANDGSKINGVQISSLTDSYFKQHFDGFKRFY</sequence>
<organism evidence="12 13">
    <name type="scientific">Neobacillus paridis</name>
    <dbReference type="NCBI Taxonomy" id="2803862"/>
    <lineage>
        <taxon>Bacteria</taxon>
        <taxon>Bacillati</taxon>
        <taxon>Bacillota</taxon>
        <taxon>Bacilli</taxon>
        <taxon>Bacillales</taxon>
        <taxon>Bacillaceae</taxon>
        <taxon>Neobacillus</taxon>
    </lineage>
</organism>
<feature type="chain" id="PRO_5046502344" evidence="9">
    <location>
        <begin position="26"/>
        <end position="428"/>
    </location>
</feature>
<feature type="signal peptide" evidence="9">
    <location>
        <begin position="1"/>
        <end position="25"/>
    </location>
</feature>
<feature type="domain" description="LysM" evidence="10">
    <location>
        <begin position="82"/>
        <end position="125"/>
    </location>
</feature>
<keyword evidence="5" id="KW-0378">Hydrolase</keyword>
<feature type="compositionally biased region" description="Low complexity" evidence="8">
    <location>
        <begin position="210"/>
        <end position="228"/>
    </location>
</feature>
<dbReference type="PANTHER" id="PTHR33734:SF22">
    <property type="entry name" value="MEMBRANE-BOUND LYTIC MUREIN TRANSGLYCOSYLASE D"/>
    <property type="match status" value="1"/>
</dbReference>
<comment type="similarity">
    <text evidence="1">Belongs to the peptidase C40 family.</text>
</comment>
<feature type="region of interest" description="Disordered" evidence="8">
    <location>
        <begin position="207"/>
        <end position="228"/>
    </location>
</feature>
<feature type="domain" description="LysM" evidence="10">
    <location>
        <begin position="235"/>
        <end position="278"/>
    </location>
</feature>
<evidence type="ECO:0000256" key="4">
    <source>
        <dbReference type="ARBA" id="ARBA00022737"/>
    </source>
</evidence>
<proteinExistence type="inferred from homology"/>
<dbReference type="Proteomes" id="UP000623967">
    <property type="component" value="Unassembled WGS sequence"/>
</dbReference>
<dbReference type="Gene3D" id="3.90.1720.10">
    <property type="entry name" value="endopeptidase domain like (from Nostoc punctiforme)"/>
    <property type="match status" value="1"/>
</dbReference>
<dbReference type="SUPFAM" id="SSF54001">
    <property type="entry name" value="Cysteine proteinases"/>
    <property type="match status" value="1"/>
</dbReference>
<dbReference type="PANTHER" id="PTHR33734">
    <property type="entry name" value="LYSM DOMAIN-CONTAINING GPI-ANCHORED PROTEIN 2"/>
    <property type="match status" value="1"/>
</dbReference>
<dbReference type="EMBL" id="JAESWB010000065">
    <property type="protein sequence ID" value="MBL4951758.1"/>
    <property type="molecule type" value="Genomic_DNA"/>
</dbReference>
<evidence type="ECO:0000259" key="10">
    <source>
        <dbReference type="PROSITE" id="PS51782"/>
    </source>
</evidence>
<protein>
    <submittedName>
        <fullName evidence="12">LysM peptidoglycan-binding domain-containing protein</fullName>
    </submittedName>
</protein>
<dbReference type="Pfam" id="PF00877">
    <property type="entry name" value="NLPC_P60"/>
    <property type="match status" value="1"/>
</dbReference>
<name>A0ABS1TKA9_9BACI</name>
<keyword evidence="3 9" id="KW-0732">Signal</keyword>
<evidence type="ECO:0000256" key="5">
    <source>
        <dbReference type="ARBA" id="ARBA00022801"/>
    </source>
</evidence>
<dbReference type="InterPro" id="IPR018392">
    <property type="entry name" value="LysM"/>
</dbReference>
<feature type="domain" description="LysM" evidence="10">
    <location>
        <begin position="155"/>
        <end position="198"/>
    </location>
</feature>
<dbReference type="Pfam" id="PF01476">
    <property type="entry name" value="LysM"/>
    <property type="match status" value="4"/>
</dbReference>
<dbReference type="RefSeq" id="WP_202653045.1">
    <property type="nucleotide sequence ID" value="NZ_JAESWB010000065.1"/>
</dbReference>
<accession>A0ABS1TKA9</accession>
<evidence type="ECO:0000256" key="3">
    <source>
        <dbReference type="ARBA" id="ARBA00022729"/>
    </source>
</evidence>
<dbReference type="PROSITE" id="PS51935">
    <property type="entry name" value="NLPC_P60"/>
    <property type="match status" value="1"/>
</dbReference>
<dbReference type="PROSITE" id="PS51782">
    <property type="entry name" value="LYSM"/>
    <property type="match status" value="4"/>
</dbReference>
<evidence type="ECO:0000256" key="7">
    <source>
        <dbReference type="ARBA" id="ARBA00023316"/>
    </source>
</evidence>